<dbReference type="Proteomes" id="UP000239724">
    <property type="component" value="Unassembled WGS sequence"/>
</dbReference>
<dbReference type="Gene3D" id="1.20.1330.10">
    <property type="entry name" value="f41 fragment of flagellin, N-terminal domain"/>
    <property type="match status" value="1"/>
</dbReference>
<keyword evidence="7" id="KW-1185">Reference proteome</keyword>
<comment type="similarity">
    <text evidence="1 3">Belongs to the bacterial flagellin family.</text>
</comment>
<dbReference type="Pfam" id="PF00669">
    <property type="entry name" value="Flagellin_N"/>
    <property type="match status" value="1"/>
</dbReference>
<dbReference type="RefSeq" id="WP_104521887.1">
    <property type="nucleotide sequence ID" value="NZ_NHRY01000255.1"/>
</dbReference>
<reference evidence="6 7" key="1">
    <citation type="journal article" date="2018" name="Arch. Microbiol.">
        <title>New insights into the metabolic potential of the phototrophic purple bacterium Rhodopila globiformis DSM 161(T) from its draft genome sequence and evidence for a vanadium-dependent nitrogenase.</title>
        <authorList>
            <person name="Imhoff J.F."/>
            <person name="Rahn T."/>
            <person name="Kunzel S."/>
            <person name="Neulinger S.C."/>
        </authorList>
    </citation>
    <scope>NUCLEOTIDE SEQUENCE [LARGE SCALE GENOMIC DNA]</scope>
    <source>
        <strain evidence="6 7">DSM 161</strain>
    </source>
</reference>
<proteinExistence type="inferred from homology"/>
<evidence type="ECO:0000259" key="5">
    <source>
        <dbReference type="Pfam" id="PF00700"/>
    </source>
</evidence>
<evidence type="ECO:0000256" key="3">
    <source>
        <dbReference type="RuleBase" id="RU362073"/>
    </source>
</evidence>
<feature type="domain" description="Flagellin N-terminal" evidence="4">
    <location>
        <begin position="5"/>
        <end position="145"/>
    </location>
</feature>
<accession>A0A2S6MZ36</accession>
<evidence type="ECO:0000256" key="2">
    <source>
        <dbReference type="ARBA" id="ARBA00023143"/>
    </source>
</evidence>
<protein>
    <recommendedName>
        <fullName evidence="3">Flagellin</fullName>
    </recommendedName>
</protein>
<dbReference type="Pfam" id="PF00700">
    <property type="entry name" value="Flagellin_C"/>
    <property type="match status" value="1"/>
</dbReference>
<evidence type="ECO:0000259" key="4">
    <source>
        <dbReference type="Pfam" id="PF00669"/>
    </source>
</evidence>
<keyword evidence="2 3" id="KW-0975">Bacterial flagellum</keyword>
<dbReference type="GO" id="GO:0009288">
    <property type="term" value="C:bacterial-type flagellum"/>
    <property type="evidence" value="ECO:0007669"/>
    <property type="project" value="UniProtKB-SubCell"/>
</dbReference>
<comment type="function">
    <text evidence="3">Flagellin is the subunit protein which polymerizes to form the filaments of bacterial flagella.</text>
</comment>
<dbReference type="AlphaFoldDB" id="A0A2S6MZ36"/>
<organism evidence="6 7">
    <name type="scientific">Rhodopila globiformis</name>
    <name type="common">Rhodopseudomonas globiformis</name>
    <dbReference type="NCBI Taxonomy" id="1071"/>
    <lineage>
        <taxon>Bacteria</taxon>
        <taxon>Pseudomonadati</taxon>
        <taxon>Pseudomonadota</taxon>
        <taxon>Alphaproteobacteria</taxon>
        <taxon>Acetobacterales</taxon>
        <taxon>Acetobacteraceae</taxon>
        <taxon>Rhodopila</taxon>
    </lineage>
</organism>
<dbReference type="EMBL" id="NHRY01000255">
    <property type="protein sequence ID" value="PPQ27618.1"/>
    <property type="molecule type" value="Genomic_DNA"/>
</dbReference>
<evidence type="ECO:0000313" key="7">
    <source>
        <dbReference type="Proteomes" id="UP000239724"/>
    </source>
</evidence>
<dbReference type="GO" id="GO:0005576">
    <property type="term" value="C:extracellular region"/>
    <property type="evidence" value="ECO:0007669"/>
    <property type="project" value="UniProtKB-SubCell"/>
</dbReference>
<dbReference type="InterPro" id="IPR001029">
    <property type="entry name" value="Flagellin_N"/>
</dbReference>
<feature type="domain" description="Flagellin C-terminal" evidence="5">
    <location>
        <begin position="274"/>
        <end position="356"/>
    </location>
</feature>
<evidence type="ECO:0000256" key="1">
    <source>
        <dbReference type="ARBA" id="ARBA00005709"/>
    </source>
</evidence>
<gene>
    <name evidence="6" type="ORF">CCS01_26760</name>
</gene>
<comment type="subcellular location">
    <subcellularLocation>
        <location evidence="3">Secreted</location>
    </subcellularLocation>
    <subcellularLocation>
        <location evidence="3">Bacterial flagellum</location>
    </subcellularLocation>
</comment>
<dbReference type="InterPro" id="IPR046358">
    <property type="entry name" value="Flagellin_C"/>
</dbReference>
<dbReference type="OrthoDB" id="8004955at2"/>
<evidence type="ECO:0000313" key="6">
    <source>
        <dbReference type="EMBL" id="PPQ27618.1"/>
    </source>
</evidence>
<sequence length="360" mass="36899">MSGRISSYSGFMQMDPLIQNMTGKLNQLVNEVASGQVANPAGAMGTSAALLYQLHFQSDQQTELQTSVGLVANKLDTVQSAMSNMASTAQTITNAALSTQSNGIGTITASAASGLAAQAQAALQQVIGDLNTSYAGSALFNGNSTASPMQAADAAGGPIDTMNAVLSAAVSASGNQPLSASNVDSMLSAGGAIYNLFNNANGTSGPNYNGVFYTGSTATQNTSVLIGANQTLQYNTQANQQPFVNLLQGLSMLSLAASSQLDSSGQAELVTQGMQVLSNAQTELTVKQGTVGTVQSQMQSAITLQQSAASATQQQIATYEQANMAADSTDISSLQTQIQAAYELTAQISQLSLTHYMPTP</sequence>
<keyword evidence="3" id="KW-0964">Secreted</keyword>
<comment type="caution">
    <text evidence="6">The sequence shown here is derived from an EMBL/GenBank/DDBJ whole genome shotgun (WGS) entry which is preliminary data.</text>
</comment>
<name>A0A2S6MZ36_RHOGL</name>
<dbReference type="GO" id="GO:0005198">
    <property type="term" value="F:structural molecule activity"/>
    <property type="evidence" value="ECO:0007669"/>
    <property type="project" value="UniProtKB-UniRule"/>
</dbReference>
<dbReference type="SUPFAM" id="SSF64518">
    <property type="entry name" value="Phase 1 flagellin"/>
    <property type="match status" value="1"/>
</dbReference>